<feature type="transmembrane region" description="Helical" evidence="1">
    <location>
        <begin position="129"/>
        <end position="151"/>
    </location>
</feature>
<dbReference type="PANTHER" id="PTHR33306">
    <property type="entry name" value="EXPRESSED PROTEIN-RELATED-RELATED"/>
    <property type="match status" value="1"/>
</dbReference>
<feature type="transmembrane region" description="Helical" evidence="1">
    <location>
        <begin position="77"/>
        <end position="96"/>
    </location>
</feature>
<accession>A0A833TXX2</accession>
<feature type="non-terminal residue" evidence="2">
    <location>
        <position position="1"/>
    </location>
</feature>
<evidence type="ECO:0000256" key="1">
    <source>
        <dbReference type="SAM" id="Phobius"/>
    </source>
</evidence>
<keyword evidence="1" id="KW-1133">Transmembrane helix</keyword>
<keyword evidence="1" id="KW-0472">Membrane</keyword>
<name>A0A833TXX2_JUGRE</name>
<comment type="caution">
    <text evidence="2">The sequence shown here is derived from an EMBL/GenBank/DDBJ whole genome shotgun (WGS) entry which is preliminary data.</text>
</comment>
<evidence type="ECO:0000313" key="2">
    <source>
        <dbReference type="EMBL" id="KAF5448939.1"/>
    </source>
</evidence>
<dbReference type="Gramene" id="Jr13_08620_p1">
    <property type="protein sequence ID" value="cds.Jr13_08620_p1"/>
    <property type="gene ID" value="Jr13_08620"/>
</dbReference>
<protein>
    <submittedName>
        <fullName evidence="2">Uncharacterized protein</fullName>
    </submittedName>
</protein>
<reference evidence="2" key="2">
    <citation type="submission" date="2020-03" db="EMBL/GenBank/DDBJ databases">
        <title>Walnut 2.0.</title>
        <authorList>
            <person name="Marrano A."/>
            <person name="Britton M."/>
            <person name="Zimin A.V."/>
            <person name="Zaini P.A."/>
            <person name="Workman R."/>
            <person name="Puiu D."/>
            <person name="Bianco L."/>
            <person name="Allen B.J."/>
            <person name="Troggio M."/>
            <person name="Leslie C.A."/>
            <person name="Timp W."/>
            <person name="Dendekar A."/>
            <person name="Salzberg S.L."/>
            <person name="Neale D.B."/>
        </authorList>
    </citation>
    <scope>NUCLEOTIDE SEQUENCE</scope>
    <source>
        <tissue evidence="2">Leaves</tissue>
    </source>
</reference>
<organism evidence="2 3">
    <name type="scientific">Juglans regia</name>
    <name type="common">English walnut</name>
    <dbReference type="NCBI Taxonomy" id="51240"/>
    <lineage>
        <taxon>Eukaryota</taxon>
        <taxon>Viridiplantae</taxon>
        <taxon>Streptophyta</taxon>
        <taxon>Embryophyta</taxon>
        <taxon>Tracheophyta</taxon>
        <taxon>Spermatophyta</taxon>
        <taxon>Magnoliopsida</taxon>
        <taxon>eudicotyledons</taxon>
        <taxon>Gunneridae</taxon>
        <taxon>Pentapetalae</taxon>
        <taxon>rosids</taxon>
        <taxon>fabids</taxon>
        <taxon>Fagales</taxon>
        <taxon>Juglandaceae</taxon>
        <taxon>Juglans</taxon>
    </lineage>
</organism>
<feature type="transmembrane region" description="Helical" evidence="1">
    <location>
        <begin position="45"/>
        <end position="65"/>
    </location>
</feature>
<dbReference type="Proteomes" id="UP000619265">
    <property type="component" value="Unassembled WGS sequence"/>
</dbReference>
<dbReference type="AlphaFoldDB" id="A0A833TXX2"/>
<proteinExistence type="predicted"/>
<reference evidence="2" key="1">
    <citation type="submission" date="2015-10" db="EMBL/GenBank/DDBJ databases">
        <authorList>
            <person name="Martinez-Garcia P.J."/>
            <person name="Crepeau M.W."/>
            <person name="Puiu D."/>
            <person name="Gonzalez-Ibeas D."/>
            <person name="Whalen J."/>
            <person name="Stevens K."/>
            <person name="Paul R."/>
            <person name="Butterfield T."/>
            <person name="Britton M."/>
            <person name="Reagan R."/>
            <person name="Chakraborty S."/>
            <person name="Walawage S.L."/>
            <person name="Vasquez-Gross H.A."/>
            <person name="Cardeno C."/>
            <person name="Famula R."/>
            <person name="Pratt K."/>
            <person name="Kuruganti S."/>
            <person name="Aradhya M.K."/>
            <person name="Leslie C.A."/>
            <person name="Dandekar A.M."/>
            <person name="Salzberg S.L."/>
            <person name="Wegrzyn J.L."/>
            <person name="Langley C.H."/>
            <person name="Neale D.B."/>
        </authorList>
    </citation>
    <scope>NUCLEOTIDE SEQUENCE</scope>
    <source>
        <tissue evidence="2">Leaves</tissue>
    </source>
</reference>
<evidence type="ECO:0000313" key="3">
    <source>
        <dbReference type="Proteomes" id="UP000619265"/>
    </source>
</evidence>
<gene>
    <name evidence="2" type="ORF">F2P56_029430</name>
</gene>
<sequence length="152" mass="17716">LNFPDPFKFVKPQTLLIPRRPSMAYYRRSTASSILDVFSLNPLPYPVLLILAVISIFLGMSWYFSYEEAVESVEEQMSWLLLATPVVLVIIVRWLSSLENPERLFSMSPWDQRRRTHHRPSEGSSPWGVAAWIVLLLIMVQYRSIFVDSWLV</sequence>
<keyword evidence="1" id="KW-0812">Transmembrane</keyword>
<dbReference type="EMBL" id="LIHL02000013">
    <property type="protein sequence ID" value="KAF5448939.1"/>
    <property type="molecule type" value="Genomic_DNA"/>
</dbReference>
<dbReference type="PANTHER" id="PTHR33306:SF7">
    <property type="entry name" value="EXPRESSED PROTEIN"/>
    <property type="match status" value="1"/>
</dbReference>